<keyword evidence="2" id="KW-1185">Reference proteome</keyword>
<evidence type="ECO:0008006" key="3">
    <source>
        <dbReference type="Google" id="ProtNLM"/>
    </source>
</evidence>
<reference evidence="1 2" key="1">
    <citation type="submission" date="2024-06" db="EMBL/GenBank/DDBJ databases">
        <title>The Natural Products Discovery Center: Release of the First 8490 Sequenced Strains for Exploring Actinobacteria Biosynthetic Diversity.</title>
        <authorList>
            <person name="Kalkreuter E."/>
            <person name="Kautsar S.A."/>
            <person name="Yang D."/>
            <person name="Bader C.D."/>
            <person name="Teijaro C.N."/>
            <person name="Fluegel L."/>
            <person name="Davis C.M."/>
            <person name="Simpson J.R."/>
            <person name="Lauterbach L."/>
            <person name="Steele A.D."/>
            <person name="Gui C."/>
            <person name="Meng S."/>
            <person name="Li G."/>
            <person name="Viehrig K."/>
            <person name="Ye F."/>
            <person name="Su P."/>
            <person name="Kiefer A.F."/>
            <person name="Nichols A."/>
            <person name="Cepeda A.J."/>
            <person name="Yan W."/>
            <person name="Fan B."/>
            <person name="Jiang Y."/>
            <person name="Adhikari A."/>
            <person name="Zheng C.-J."/>
            <person name="Schuster L."/>
            <person name="Cowan T.M."/>
            <person name="Smanski M.J."/>
            <person name="Chevrette M.G."/>
            <person name="De Carvalho L.P.S."/>
            <person name="Shen B."/>
        </authorList>
    </citation>
    <scope>NUCLEOTIDE SEQUENCE [LARGE SCALE GENOMIC DNA]</scope>
    <source>
        <strain evidence="1 2">NPDC047833</strain>
    </source>
</reference>
<sequence>MEDSSAREAARERAAEVRALTHRLESLYALQYAGDRTTRLAARVARLEALLAALQGFPDAMADAARRTCTCTCRHG</sequence>
<proteinExistence type="predicted"/>
<dbReference type="RefSeq" id="WP_359774425.1">
    <property type="nucleotide sequence ID" value="NZ_JBEYRR010000002.1"/>
</dbReference>
<dbReference type="EMBL" id="JBEYRS010000017">
    <property type="protein sequence ID" value="MEW2366558.1"/>
    <property type="molecule type" value="Genomic_DNA"/>
</dbReference>
<accession>A0ABV3M4C8</accession>
<gene>
    <name evidence="1" type="ORF">AB0887_31995</name>
</gene>
<dbReference type="Proteomes" id="UP001553843">
    <property type="component" value="Unassembled WGS sequence"/>
</dbReference>
<organism evidence="1 2">
    <name type="scientific">Streptomyces huasconensis</name>
    <dbReference type="NCBI Taxonomy" id="1854574"/>
    <lineage>
        <taxon>Bacteria</taxon>
        <taxon>Bacillati</taxon>
        <taxon>Actinomycetota</taxon>
        <taxon>Actinomycetes</taxon>
        <taxon>Kitasatosporales</taxon>
        <taxon>Streptomycetaceae</taxon>
        <taxon>Streptomyces</taxon>
    </lineage>
</organism>
<evidence type="ECO:0000313" key="1">
    <source>
        <dbReference type="EMBL" id="MEW2366558.1"/>
    </source>
</evidence>
<evidence type="ECO:0000313" key="2">
    <source>
        <dbReference type="Proteomes" id="UP001553843"/>
    </source>
</evidence>
<comment type="caution">
    <text evidence="1">The sequence shown here is derived from an EMBL/GenBank/DDBJ whole genome shotgun (WGS) entry which is preliminary data.</text>
</comment>
<protein>
    <recommendedName>
        <fullName evidence="3">CHAD domain-containing protein</fullName>
    </recommendedName>
</protein>
<name>A0ABV3M4C8_9ACTN</name>